<keyword evidence="1" id="KW-0472">Membrane</keyword>
<evidence type="ECO:0000256" key="1">
    <source>
        <dbReference type="SAM" id="Phobius"/>
    </source>
</evidence>
<feature type="transmembrane region" description="Helical" evidence="1">
    <location>
        <begin position="86"/>
        <end position="106"/>
    </location>
</feature>
<sequence>MLTRGRTIAGRLSITTMDFGRASDGGRFQNTLYGLMMNINVFEHLNLHECLLFIIPTLVGFLQLKYQGGGNGNGNINPFLTHPNTMGAAVYAAIIYYLACTAKLTFPAAASAAVRRCMVWSGNVSVASLASLFAPDSLRPSFYIISALVSESALLYRMVSGGGGRIWLLRRIPMVLRSFSHSAQILPR</sequence>
<feature type="transmembrane region" description="Helical" evidence="1">
    <location>
        <begin position="45"/>
        <end position="66"/>
    </location>
</feature>
<protein>
    <submittedName>
        <fullName evidence="2">Uncharacterized protein</fullName>
    </submittedName>
</protein>
<keyword evidence="1" id="KW-1133">Transmembrane helix</keyword>
<gene>
    <name evidence="2" type="ORF">C2S53_010267</name>
</gene>
<keyword evidence="3" id="KW-1185">Reference proteome</keyword>
<dbReference type="PANTHER" id="PTHR34115">
    <property type="entry name" value="PROTEIN, PUTATIVE-RELATED"/>
    <property type="match status" value="1"/>
</dbReference>
<evidence type="ECO:0000313" key="2">
    <source>
        <dbReference type="EMBL" id="KAH6834942.1"/>
    </source>
</evidence>
<dbReference type="PANTHER" id="PTHR34115:SF5">
    <property type="entry name" value="PROTEIN, PUTATIVE-RELATED"/>
    <property type="match status" value="1"/>
</dbReference>
<reference evidence="2 3" key="1">
    <citation type="journal article" date="2021" name="Nat. Commun.">
        <title>Incipient diploidization of the medicinal plant Perilla within 10,000 years.</title>
        <authorList>
            <person name="Zhang Y."/>
            <person name="Shen Q."/>
            <person name="Leng L."/>
            <person name="Zhang D."/>
            <person name="Chen S."/>
            <person name="Shi Y."/>
            <person name="Ning Z."/>
            <person name="Chen S."/>
        </authorList>
    </citation>
    <scope>NUCLEOTIDE SEQUENCE [LARGE SCALE GENOMIC DNA]</scope>
    <source>
        <strain evidence="3">cv. PC099</strain>
    </source>
</reference>
<dbReference type="EMBL" id="SDAM02000043">
    <property type="protein sequence ID" value="KAH6834942.1"/>
    <property type="molecule type" value="Genomic_DNA"/>
</dbReference>
<proteinExistence type="predicted"/>
<name>A0AAD4PDJ1_PERFH</name>
<comment type="caution">
    <text evidence="2">The sequence shown here is derived from an EMBL/GenBank/DDBJ whole genome shotgun (WGS) entry which is preliminary data.</text>
</comment>
<dbReference type="Proteomes" id="UP001190926">
    <property type="component" value="Unassembled WGS sequence"/>
</dbReference>
<accession>A0AAD4PDJ1</accession>
<dbReference type="AlphaFoldDB" id="A0AAD4PDJ1"/>
<dbReference type="InterPro" id="IPR053258">
    <property type="entry name" value="Ca-permeable_cation_channel"/>
</dbReference>
<evidence type="ECO:0000313" key="3">
    <source>
        <dbReference type="Proteomes" id="UP001190926"/>
    </source>
</evidence>
<keyword evidence="1" id="KW-0812">Transmembrane</keyword>
<organism evidence="2 3">
    <name type="scientific">Perilla frutescens var. hirtella</name>
    <name type="common">Perilla citriodora</name>
    <name type="synonym">Perilla setoyensis</name>
    <dbReference type="NCBI Taxonomy" id="608512"/>
    <lineage>
        <taxon>Eukaryota</taxon>
        <taxon>Viridiplantae</taxon>
        <taxon>Streptophyta</taxon>
        <taxon>Embryophyta</taxon>
        <taxon>Tracheophyta</taxon>
        <taxon>Spermatophyta</taxon>
        <taxon>Magnoliopsida</taxon>
        <taxon>eudicotyledons</taxon>
        <taxon>Gunneridae</taxon>
        <taxon>Pentapetalae</taxon>
        <taxon>asterids</taxon>
        <taxon>lamiids</taxon>
        <taxon>Lamiales</taxon>
        <taxon>Lamiaceae</taxon>
        <taxon>Nepetoideae</taxon>
        <taxon>Elsholtzieae</taxon>
        <taxon>Perilla</taxon>
    </lineage>
</organism>